<dbReference type="AlphaFoldDB" id="A0A6H9T7T8"/>
<name>A0A6H9T7T8_9BURK</name>
<sequence length="85" mass="9484">MQPLPAAGCALAAPRRVIRAGIRAPNLRAWAENRAAHPSAVRLSFHPDHNYASHIEPAQHSLDFINIRAKITNMQIRQTNQHAFT</sequence>
<dbReference type="Proteomes" id="UP000430232">
    <property type="component" value="Unassembled WGS sequence"/>
</dbReference>
<evidence type="ECO:0000313" key="1">
    <source>
        <dbReference type="EMBL" id="KAB0635512.1"/>
    </source>
</evidence>
<accession>A0A6H9T7T8</accession>
<dbReference type="GeneID" id="99793185"/>
<keyword evidence="2" id="KW-1185">Reference proteome</keyword>
<proteinExistence type="predicted"/>
<reference evidence="1 2" key="1">
    <citation type="submission" date="2019-09" db="EMBL/GenBank/DDBJ databases">
        <title>Draft genome sequences of 48 bacterial type strains from the CCUG.</title>
        <authorList>
            <person name="Tunovic T."/>
            <person name="Pineiro-Iglesias B."/>
            <person name="Unosson C."/>
            <person name="Inganas E."/>
            <person name="Ohlen M."/>
            <person name="Cardew S."/>
            <person name="Jensie-Markopoulos S."/>
            <person name="Salva-Serra F."/>
            <person name="Jaen-Luchoro D."/>
            <person name="Karlsson R."/>
            <person name="Svensson-Stadler L."/>
            <person name="Chun J."/>
            <person name="Moore E."/>
        </authorList>
    </citation>
    <scope>NUCLEOTIDE SEQUENCE [LARGE SCALE GENOMIC DNA]</scope>
    <source>
        <strain evidence="1 2">CCUG 54555</strain>
    </source>
</reference>
<dbReference type="RefSeq" id="WP_151066720.1">
    <property type="nucleotide sequence ID" value="NZ_CABVPL010000068.1"/>
</dbReference>
<organism evidence="1 2">
    <name type="scientific">Burkholderia latens</name>
    <dbReference type="NCBI Taxonomy" id="488446"/>
    <lineage>
        <taxon>Bacteria</taxon>
        <taxon>Pseudomonadati</taxon>
        <taxon>Pseudomonadota</taxon>
        <taxon>Betaproteobacteria</taxon>
        <taxon>Burkholderiales</taxon>
        <taxon>Burkholderiaceae</taxon>
        <taxon>Burkholderia</taxon>
        <taxon>Burkholderia cepacia complex</taxon>
    </lineage>
</organism>
<comment type="caution">
    <text evidence="1">The sequence shown here is derived from an EMBL/GenBank/DDBJ whole genome shotgun (WGS) entry which is preliminary data.</text>
</comment>
<dbReference type="EMBL" id="VZOJ01000082">
    <property type="protein sequence ID" value="KAB0635512.1"/>
    <property type="molecule type" value="Genomic_DNA"/>
</dbReference>
<evidence type="ECO:0000313" key="2">
    <source>
        <dbReference type="Proteomes" id="UP000430232"/>
    </source>
</evidence>
<protein>
    <submittedName>
        <fullName evidence="1">Uncharacterized protein</fullName>
    </submittedName>
</protein>
<gene>
    <name evidence="1" type="ORF">F7R21_24375</name>
</gene>